<feature type="region of interest" description="Disordered" evidence="1">
    <location>
        <begin position="48"/>
        <end position="90"/>
    </location>
</feature>
<organism evidence="2 3">
    <name type="scientific">Penicillium diatomitis</name>
    <dbReference type="NCBI Taxonomy" id="2819901"/>
    <lineage>
        <taxon>Eukaryota</taxon>
        <taxon>Fungi</taxon>
        <taxon>Dikarya</taxon>
        <taxon>Ascomycota</taxon>
        <taxon>Pezizomycotina</taxon>
        <taxon>Eurotiomycetes</taxon>
        <taxon>Eurotiomycetidae</taxon>
        <taxon>Eurotiales</taxon>
        <taxon>Aspergillaceae</taxon>
        <taxon>Penicillium</taxon>
    </lineage>
</organism>
<sequence length="90" mass="9796">MHVTQAENSTSARPSTPFTAHPHQPITTPMETITKLPLVGFNIHQPAASSRTPLDLQFPQPRISTPGHQPPAPCLDRPENQVPILSSHPP</sequence>
<dbReference type="AlphaFoldDB" id="A0A9W9WTG3"/>
<dbReference type="Proteomes" id="UP001148312">
    <property type="component" value="Unassembled WGS sequence"/>
</dbReference>
<evidence type="ECO:0000256" key="1">
    <source>
        <dbReference type="SAM" id="MobiDB-lite"/>
    </source>
</evidence>
<evidence type="ECO:0000313" key="3">
    <source>
        <dbReference type="Proteomes" id="UP001148312"/>
    </source>
</evidence>
<reference evidence="2" key="2">
    <citation type="journal article" date="2023" name="IMA Fungus">
        <title>Comparative genomic study of the Penicillium genus elucidates a diverse pangenome and 15 lateral gene transfer events.</title>
        <authorList>
            <person name="Petersen C."/>
            <person name="Sorensen T."/>
            <person name="Nielsen M.R."/>
            <person name="Sondergaard T.E."/>
            <person name="Sorensen J.L."/>
            <person name="Fitzpatrick D.A."/>
            <person name="Frisvad J.C."/>
            <person name="Nielsen K.L."/>
        </authorList>
    </citation>
    <scope>NUCLEOTIDE SEQUENCE</scope>
    <source>
        <strain evidence="2">IBT 30728</strain>
    </source>
</reference>
<gene>
    <name evidence="2" type="ORF">N7539_008224</name>
</gene>
<keyword evidence="3" id="KW-1185">Reference proteome</keyword>
<dbReference type="RefSeq" id="XP_056786916.1">
    <property type="nucleotide sequence ID" value="XM_056937824.1"/>
</dbReference>
<proteinExistence type="predicted"/>
<reference evidence="2" key="1">
    <citation type="submission" date="2022-12" db="EMBL/GenBank/DDBJ databases">
        <authorList>
            <person name="Petersen C."/>
        </authorList>
    </citation>
    <scope>NUCLEOTIDE SEQUENCE</scope>
    <source>
        <strain evidence="2">IBT 30728</strain>
    </source>
</reference>
<dbReference type="EMBL" id="JAPWDQ010000012">
    <property type="protein sequence ID" value="KAJ5475158.1"/>
    <property type="molecule type" value="Genomic_DNA"/>
</dbReference>
<evidence type="ECO:0000313" key="2">
    <source>
        <dbReference type="EMBL" id="KAJ5475158.1"/>
    </source>
</evidence>
<feature type="compositionally biased region" description="Polar residues" evidence="1">
    <location>
        <begin position="1"/>
        <end position="18"/>
    </location>
</feature>
<protein>
    <submittedName>
        <fullName evidence="2">Uncharacterized protein</fullName>
    </submittedName>
</protein>
<feature type="region of interest" description="Disordered" evidence="1">
    <location>
        <begin position="1"/>
        <end position="29"/>
    </location>
</feature>
<comment type="caution">
    <text evidence="2">The sequence shown here is derived from an EMBL/GenBank/DDBJ whole genome shotgun (WGS) entry which is preliminary data.</text>
</comment>
<name>A0A9W9WTG3_9EURO</name>
<dbReference type="GeneID" id="81628074"/>
<accession>A0A9W9WTG3</accession>